<dbReference type="SUPFAM" id="SSF53927">
    <property type="entry name" value="Cytidine deaminase-like"/>
    <property type="match status" value="1"/>
</dbReference>
<protein>
    <recommendedName>
        <fullName evidence="3">Sulfur carrier protein FdhD</fullName>
    </recommendedName>
</protein>
<dbReference type="eggNOG" id="COG1526">
    <property type="taxonomic scope" value="Bacteria"/>
</dbReference>
<evidence type="ECO:0000313" key="5">
    <source>
        <dbReference type="Proteomes" id="UP000010820"/>
    </source>
</evidence>
<evidence type="ECO:0000256" key="3">
    <source>
        <dbReference type="HAMAP-Rule" id="MF_00187"/>
    </source>
</evidence>
<comment type="caution">
    <text evidence="3">Lacks conserved residue(s) required for the propagation of feature annotation.</text>
</comment>
<comment type="subcellular location">
    <subcellularLocation>
        <location evidence="3">Cytoplasm</location>
    </subcellularLocation>
</comment>
<dbReference type="HOGENOM" id="CLU_056887_2_0_6"/>
<dbReference type="InterPro" id="IPR016193">
    <property type="entry name" value="Cytidine_deaminase-like"/>
</dbReference>
<evidence type="ECO:0000313" key="4">
    <source>
        <dbReference type="EMBL" id="AGA86943.1"/>
    </source>
</evidence>
<dbReference type="InterPro" id="IPR003786">
    <property type="entry name" value="FdhD"/>
</dbReference>
<comment type="function">
    <text evidence="3">Required for formate dehydrogenase (FDH) activity. Acts as a sulfur carrier protein that transfers sulfur from IscS to the molybdenum cofactor prior to its insertion into FDH.</text>
</comment>
<dbReference type="PIRSF" id="PIRSF015626">
    <property type="entry name" value="FdhD"/>
    <property type="match status" value="1"/>
</dbReference>
<dbReference type="KEGG" id="psh:Psest_2421"/>
<keyword evidence="2 3" id="KW-0501">Molybdenum cofactor biosynthesis</keyword>
<dbReference type="GO" id="GO:0097163">
    <property type="term" value="F:sulfur carrier activity"/>
    <property type="evidence" value="ECO:0007669"/>
    <property type="project" value="UniProtKB-UniRule"/>
</dbReference>
<reference evidence="4 5" key="1">
    <citation type="submission" date="2011-10" db="EMBL/GenBank/DDBJ databases">
        <title>Complete sequence of chromosome of Pseudomonas stutzeri RCH2.</title>
        <authorList>
            <consortium name="US DOE Joint Genome Institute"/>
            <person name="Lucas S."/>
            <person name="Han J."/>
            <person name="Lapidus A."/>
            <person name="Cheng J.-F."/>
            <person name="Goodwin L."/>
            <person name="Pitluck S."/>
            <person name="Peters L."/>
            <person name="Ovchinnikova G."/>
            <person name="Zeytun A."/>
            <person name="Lu M."/>
            <person name="Detter J.C."/>
            <person name="Han C."/>
            <person name="Tapia R."/>
            <person name="Land M."/>
            <person name="Hauser L."/>
            <person name="Kyrpides N."/>
            <person name="Ivanova N."/>
            <person name="Pagani I."/>
            <person name="Chakraborty R."/>
            <person name="Arkin A."/>
            <person name="Dehal P."/>
            <person name="Wall J."/>
            <person name="Hazen T."/>
            <person name="Woyke T."/>
        </authorList>
    </citation>
    <scope>NUCLEOTIDE SEQUENCE [LARGE SCALE GENOMIC DNA]</scope>
    <source>
        <strain evidence="4 5">RCH2</strain>
    </source>
</reference>
<dbReference type="PANTHER" id="PTHR30592">
    <property type="entry name" value="FORMATE DEHYDROGENASE"/>
    <property type="match status" value="1"/>
</dbReference>
<accession>L0GJK8</accession>
<dbReference type="RefSeq" id="WP_015277205.1">
    <property type="nucleotide sequence ID" value="NC_019936.1"/>
</dbReference>
<dbReference type="GO" id="GO:0006777">
    <property type="term" value="P:Mo-molybdopterin cofactor biosynthetic process"/>
    <property type="evidence" value="ECO:0007669"/>
    <property type="project" value="UniProtKB-UniRule"/>
</dbReference>
<dbReference type="Proteomes" id="UP000010820">
    <property type="component" value="Chromosome"/>
</dbReference>
<dbReference type="PATRIC" id="fig|644801.3.peg.2364"/>
<dbReference type="Pfam" id="PF02634">
    <property type="entry name" value="FdhD-NarQ"/>
    <property type="match status" value="1"/>
</dbReference>
<dbReference type="HAMAP" id="MF_00187">
    <property type="entry name" value="FdhD"/>
    <property type="match status" value="1"/>
</dbReference>
<dbReference type="AlphaFoldDB" id="L0GJK8"/>
<evidence type="ECO:0000256" key="1">
    <source>
        <dbReference type="ARBA" id="ARBA00022490"/>
    </source>
</evidence>
<organism evidence="4 5">
    <name type="scientific">Stutzerimonas stutzeri RCH2</name>
    <dbReference type="NCBI Taxonomy" id="644801"/>
    <lineage>
        <taxon>Bacteria</taxon>
        <taxon>Pseudomonadati</taxon>
        <taxon>Pseudomonadota</taxon>
        <taxon>Gammaproteobacteria</taxon>
        <taxon>Pseudomonadales</taxon>
        <taxon>Pseudomonadaceae</taxon>
        <taxon>Stutzerimonas</taxon>
    </lineage>
</organism>
<evidence type="ECO:0000256" key="2">
    <source>
        <dbReference type="ARBA" id="ARBA00023150"/>
    </source>
</evidence>
<sequence>MLYATLKSTDLAEPHDARAALLAEECALAISYNGLNHAVMMVTPQDLEEFVVGFSLAGGLIERIDDLRGLRLLGDGSARRAELQISPRAFWTLKQKRRQLAGTSGCGLCGVDALEQALPLLVPLQPAALPPEGHFHELRQRIASAQLLARDSGALHAALYVDGNGEIALCREDIGRHNALDKLIGALTLQRRTPGEGFVVVTSRCLELIHKAVRAGIGTLVSLSAPTHLTVEWARRHHLNLIHLPHHSAPRVYSPAPATHEQNGCHP</sequence>
<dbReference type="NCBIfam" id="TIGR00129">
    <property type="entry name" value="fdhD_narQ"/>
    <property type="match status" value="1"/>
</dbReference>
<feature type="active site" description="Cysteine persulfide intermediate" evidence="3">
    <location>
        <position position="106"/>
    </location>
</feature>
<proteinExistence type="inferred from homology"/>
<comment type="similarity">
    <text evidence="3">Belongs to the FdhD family.</text>
</comment>
<keyword evidence="1 3" id="KW-0963">Cytoplasm</keyword>
<dbReference type="EMBL" id="CP003071">
    <property type="protein sequence ID" value="AGA86943.1"/>
    <property type="molecule type" value="Genomic_DNA"/>
</dbReference>
<dbReference type="Gene3D" id="3.40.140.10">
    <property type="entry name" value="Cytidine Deaminase, domain 2"/>
    <property type="match status" value="1"/>
</dbReference>
<gene>
    <name evidence="3" type="primary">fdhD</name>
    <name evidence="4" type="ORF">Psest_2421</name>
</gene>
<dbReference type="STRING" id="644801.Psest_2421"/>
<name>L0GJK8_STUST</name>
<dbReference type="PANTHER" id="PTHR30592:SF1">
    <property type="entry name" value="SULFUR CARRIER PROTEIN FDHD"/>
    <property type="match status" value="1"/>
</dbReference>
<dbReference type="Gene3D" id="3.10.20.10">
    <property type="match status" value="1"/>
</dbReference>
<dbReference type="GO" id="GO:0005737">
    <property type="term" value="C:cytoplasm"/>
    <property type="evidence" value="ECO:0007669"/>
    <property type="project" value="UniProtKB-SubCell"/>
</dbReference>
<dbReference type="GO" id="GO:0016783">
    <property type="term" value="F:sulfurtransferase activity"/>
    <property type="evidence" value="ECO:0007669"/>
    <property type="project" value="InterPro"/>
</dbReference>